<keyword evidence="4 10" id="KW-1133">Transmembrane helix</keyword>
<dbReference type="SUPFAM" id="SSF81340">
    <property type="entry name" value="Clc chloride channel"/>
    <property type="match status" value="1"/>
</dbReference>
<dbReference type="PANTHER" id="PTHR43427:SF6">
    <property type="entry name" value="CHLORIDE CHANNEL PROTEIN CLC-E"/>
    <property type="match status" value="1"/>
</dbReference>
<feature type="transmembrane region" description="Helical" evidence="10">
    <location>
        <begin position="307"/>
        <end position="327"/>
    </location>
</feature>
<sequence>MENIEKNKTAYIASLIITTIVIGVAAGLGADALGYILSFFEGLFLSFKESAELPVSIHINPWQRFFSVFAGSIIAAIVWYFLHKKWHLTSVNEALEGKKMSFVGISLHDFIQTFYIGTGGSVGREAAPREFAAMLAQNWLKLYTKFEKFKLTNDDYKLILAAAAGAGLAGQYVAPLSGTFFALEILYKKVSRKSIAVCLSMSVIATLLGTLRDGFTPYYIILHKNLSFNLVPFAIFLGIVLGYFGFVFRKYVAKAKKNRIEDRKILFTLPLAGLMTGAVAYFYPYIMGNGRGIAQMAYNTRHMSNEIVMALLICLIAKAVVTTYTIYSGAYGGILTPSISIGATFGVLTGMIYVLIFPQISLFECGLVGSVAFLTASQQAPLLAIFLVFELCHLDVSALIPMGIAAGVSICIGIILSKEID</sequence>
<reference evidence="11 12" key="1">
    <citation type="submission" date="2012-06" db="EMBL/GenBank/DDBJ databases">
        <title>Draft Genome Sequence of Lactobacillus hominis Strain CRBIP 24.179T, isolated from human intestine.</title>
        <authorList>
            <person name="Cousin S."/>
            <person name="Ma L."/>
            <person name="Bizet C."/>
            <person name="Loux V."/>
            <person name="Bouchier C."/>
            <person name="Clermont D."/>
            <person name="Creno S."/>
        </authorList>
    </citation>
    <scope>NUCLEOTIDE SEQUENCE [LARGE SCALE GENOMIC DNA]</scope>
    <source>
        <strain evidence="12">CRBIP 24.179T</strain>
    </source>
</reference>
<evidence type="ECO:0000313" key="12">
    <source>
        <dbReference type="Proteomes" id="UP000009320"/>
    </source>
</evidence>
<feature type="transmembrane region" description="Helical" evidence="10">
    <location>
        <begin position="65"/>
        <end position="82"/>
    </location>
</feature>
<dbReference type="InterPro" id="IPR050368">
    <property type="entry name" value="ClC-type_chloride_channel"/>
</dbReference>
<keyword evidence="2" id="KW-0813">Transport</keyword>
<evidence type="ECO:0000256" key="4">
    <source>
        <dbReference type="ARBA" id="ARBA00022989"/>
    </source>
</evidence>
<feature type="transmembrane region" description="Helical" evidence="10">
    <location>
        <begin position="195"/>
        <end position="211"/>
    </location>
</feature>
<dbReference type="InterPro" id="IPR014743">
    <property type="entry name" value="Cl-channel_core"/>
</dbReference>
<keyword evidence="7" id="KW-0869">Chloride channel</keyword>
<feature type="transmembrane region" description="Helical" evidence="10">
    <location>
        <begin position="158"/>
        <end position="183"/>
    </location>
</feature>
<evidence type="ECO:0000256" key="2">
    <source>
        <dbReference type="ARBA" id="ARBA00022448"/>
    </source>
</evidence>
<dbReference type="GO" id="GO:0005254">
    <property type="term" value="F:chloride channel activity"/>
    <property type="evidence" value="ECO:0007669"/>
    <property type="project" value="UniProtKB-KW"/>
</dbReference>
<evidence type="ECO:0000256" key="8">
    <source>
        <dbReference type="ARBA" id="ARBA00023214"/>
    </source>
</evidence>
<feature type="transmembrane region" description="Helical" evidence="10">
    <location>
        <begin position="366"/>
        <end position="389"/>
    </location>
</feature>
<name>I7LAF9_9LACO</name>
<evidence type="ECO:0000256" key="1">
    <source>
        <dbReference type="ARBA" id="ARBA00004141"/>
    </source>
</evidence>
<evidence type="ECO:0000256" key="6">
    <source>
        <dbReference type="ARBA" id="ARBA00023136"/>
    </source>
</evidence>
<keyword evidence="6 10" id="KW-0472">Membrane</keyword>
<evidence type="ECO:0000256" key="10">
    <source>
        <dbReference type="SAM" id="Phobius"/>
    </source>
</evidence>
<evidence type="ECO:0000256" key="7">
    <source>
        <dbReference type="ARBA" id="ARBA00023173"/>
    </source>
</evidence>
<dbReference type="Proteomes" id="UP000009320">
    <property type="component" value="Unassembled WGS sequence"/>
</dbReference>
<dbReference type="InterPro" id="IPR001807">
    <property type="entry name" value="ClC"/>
</dbReference>
<dbReference type="Gene3D" id="1.10.3080.10">
    <property type="entry name" value="Clc chloride channel"/>
    <property type="match status" value="1"/>
</dbReference>
<dbReference type="eggNOG" id="COG0038">
    <property type="taxonomic scope" value="Bacteria"/>
</dbReference>
<comment type="subcellular location">
    <subcellularLocation>
        <location evidence="1">Membrane</location>
        <topology evidence="1">Multi-pass membrane protein</topology>
    </subcellularLocation>
</comment>
<gene>
    <name evidence="11" type="ORF">BN55_02620</name>
</gene>
<dbReference type="RefSeq" id="WP_008471240.1">
    <property type="nucleotide sequence ID" value="NZ_AYZP01000018.1"/>
</dbReference>
<keyword evidence="5" id="KW-0406">Ion transport</keyword>
<proteinExistence type="predicted"/>
<accession>I7LAF9</accession>
<dbReference type="PANTHER" id="PTHR43427">
    <property type="entry name" value="CHLORIDE CHANNEL PROTEIN CLC-E"/>
    <property type="match status" value="1"/>
</dbReference>
<dbReference type="PATRIC" id="fig|1423758.3.peg.769"/>
<organism evidence="11 12">
    <name type="scientific">Lactobacillus hominis DSM 23910 = CRBIP 24.179</name>
    <dbReference type="NCBI Taxonomy" id="1423758"/>
    <lineage>
        <taxon>Bacteria</taxon>
        <taxon>Bacillati</taxon>
        <taxon>Bacillota</taxon>
        <taxon>Bacilli</taxon>
        <taxon>Lactobacillales</taxon>
        <taxon>Lactobacillaceae</taxon>
        <taxon>Lactobacillus</taxon>
    </lineage>
</organism>
<dbReference type="OrthoDB" id="112446at2"/>
<feature type="transmembrane region" description="Helical" evidence="10">
    <location>
        <begin position="231"/>
        <end position="253"/>
    </location>
</feature>
<keyword evidence="9" id="KW-0407">Ion channel</keyword>
<evidence type="ECO:0000256" key="5">
    <source>
        <dbReference type="ARBA" id="ARBA00023065"/>
    </source>
</evidence>
<keyword evidence="8" id="KW-0868">Chloride</keyword>
<evidence type="ECO:0000256" key="9">
    <source>
        <dbReference type="ARBA" id="ARBA00023303"/>
    </source>
</evidence>
<feature type="transmembrane region" description="Helical" evidence="10">
    <location>
        <begin position="396"/>
        <end position="416"/>
    </location>
</feature>
<dbReference type="Pfam" id="PF00654">
    <property type="entry name" value="Voltage_CLC"/>
    <property type="match status" value="1"/>
</dbReference>
<protein>
    <submittedName>
        <fullName evidence="11">Chloride channel protein</fullName>
    </submittedName>
</protein>
<comment type="caution">
    <text evidence="11">The sequence shown here is derived from an EMBL/GenBank/DDBJ whole genome shotgun (WGS) entry which is preliminary data.</text>
</comment>
<evidence type="ECO:0000313" key="11">
    <source>
        <dbReference type="EMBL" id="CCI82219.1"/>
    </source>
</evidence>
<dbReference type="EMBL" id="CAKE01000018">
    <property type="protein sequence ID" value="CCI82219.1"/>
    <property type="molecule type" value="Genomic_DNA"/>
</dbReference>
<dbReference type="AlphaFoldDB" id="I7LAF9"/>
<keyword evidence="3 10" id="KW-0812">Transmembrane</keyword>
<feature type="transmembrane region" description="Helical" evidence="10">
    <location>
        <begin position="339"/>
        <end position="360"/>
    </location>
</feature>
<keyword evidence="12" id="KW-1185">Reference proteome</keyword>
<dbReference type="GO" id="GO:0034707">
    <property type="term" value="C:chloride channel complex"/>
    <property type="evidence" value="ECO:0007669"/>
    <property type="project" value="UniProtKB-KW"/>
</dbReference>
<feature type="transmembrane region" description="Helical" evidence="10">
    <location>
        <begin position="265"/>
        <end position="287"/>
    </location>
</feature>
<feature type="transmembrane region" description="Helical" evidence="10">
    <location>
        <begin position="12"/>
        <end position="45"/>
    </location>
</feature>
<evidence type="ECO:0000256" key="3">
    <source>
        <dbReference type="ARBA" id="ARBA00022692"/>
    </source>
</evidence>
<dbReference type="GeneID" id="82847442"/>
<dbReference type="PRINTS" id="PR00762">
    <property type="entry name" value="CLCHANNEL"/>
</dbReference>